<reference evidence="12" key="1">
    <citation type="submission" date="2017-02" db="UniProtKB">
        <authorList>
            <consortium name="WormBaseParasite"/>
        </authorList>
    </citation>
    <scope>IDENTIFICATION</scope>
</reference>
<organism evidence="12">
    <name type="scientific">Brugia pahangi</name>
    <name type="common">Filarial nematode worm</name>
    <dbReference type="NCBI Taxonomy" id="6280"/>
    <lineage>
        <taxon>Eukaryota</taxon>
        <taxon>Metazoa</taxon>
        <taxon>Ecdysozoa</taxon>
        <taxon>Nematoda</taxon>
        <taxon>Chromadorea</taxon>
        <taxon>Rhabditida</taxon>
        <taxon>Spirurina</taxon>
        <taxon>Spiruromorpha</taxon>
        <taxon>Filarioidea</taxon>
        <taxon>Onchocercidae</taxon>
        <taxon>Brugia</taxon>
    </lineage>
</organism>
<proteinExistence type="inferred from homology"/>
<dbReference type="PROSITE" id="PS00107">
    <property type="entry name" value="PROTEIN_KINASE_ATP"/>
    <property type="match status" value="1"/>
</dbReference>
<evidence type="ECO:0000256" key="1">
    <source>
        <dbReference type="ARBA" id="ARBA00006692"/>
    </source>
</evidence>
<dbReference type="SMART" id="SM00220">
    <property type="entry name" value="S_TKc"/>
    <property type="match status" value="1"/>
</dbReference>
<dbReference type="InterPro" id="IPR008271">
    <property type="entry name" value="Ser/Thr_kinase_AS"/>
</dbReference>
<dbReference type="Pfam" id="PF00069">
    <property type="entry name" value="Pkinase"/>
    <property type="match status" value="1"/>
</dbReference>
<keyword evidence="2" id="KW-0723">Serine/threonine-protein kinase</keyword>
<evidence type="ECO:0000256" key="2">
    <source>
        <dbReference type="ARBA" id="ARBA00022527"/>
    </source>
</evidence>
<dbReference type="PANTHER" id="PTHR24349">
    <property type="entry name" value="SERINE/THREONINE-PROTEIN KINASE"/>
    <property type="match status" value="1"/>
</dbReference>
<dbReference type="WBParaSite" id="BPAG_0000011501-mRNA-1">
    <property type="protein sequence ID" value="BPAG_0000011501-mRNA-1"/>
    <property type="gene ID" value="BPAG_0000011501"/>
</dbReference>
<dbReference type="FunFam" id="3.30.200.20:FF:000093">
    <property type="entry name" value="Putative map kinase-interacting serine/threonine-protein kinase 1"/>
    <property type="match status" value="1"/>
</dbReference>
<keyword evidence="3" id="KW-0808">Transferase</keyword>
<dbReference type="SUPFAM" id="SSF56112">
    <property type="entry name" value="Protein kinase-like (PK-like)"/>
    <property type="match status" value="1"/>
</dbReference>
<dbReference type="InterPro" id="IPR011009">
    <property type="entry name" value="Kinase-like_dom_sf"/>
</dbReference>
<dbReference type="STRING" id="6280.A0A0N4SWU4"/>
<dbReference type="AlphaFoldDB" id="A0A0N4SWU4"/>
<keyword evidence="4 7" id="KW-0547">Nucleotide-binding</keyword>
<evidence type="ECO:0000256" key="3">
    <source>
        <dbReference type="ARBA" id="ARBA00022679"/>
    </source>
</evidence>
<feature type="compositionally biased region" description="Acidic residues" evidence="8">
    <location>
        <begin position="117"/>
        <end position="135"/>
    </location>
</feature>
<dbReference type="GO" id="GO:0004674">
    <property type="term" value="F:protein serine/threonine kinase activity"/>
    <property type="evidence" value="ECO:0007669"/>
    <property type="project" value="UniProtKB-KW"/>
</dbReference>
<dbReference type="Gene3D" id="1.10.510.10">
    <property type="entry name" value="Transferase(Phosphotransferase) domain 1"/>
    <property type="match status" value="1"/>
</dbReference>
<dbReference type="Proteomes" id="UP000278627">
    <property type="component" value="Unassembled WGS sequence"/>
</dbReference>
<gene>
    <name evidence="10" type="ORF">BPAG_LOCUS116</name>
</gene>
<evidence type="ECO:0000259" key="9">
    <source>
        <dbReference type="PROSITE" id="PS50011"/>
    </source>
</evidence>
<keyword evidence="5" id="KW-0418">Kinase</keyword>
<dbReference type="PROSITE" id="PS00108">
    <property type="entry name" value="PROTEIN_KINASE_ST"/>
    <property type="match status" value="1"/>
</dbReference>
<dbReference type="PROSITE" id="PS50011">
    <property type="entry name" value="PROTEIN_KINASE_DOM"/>
    <property type="match status" value="1"/>
</dbReference>
<dbReference type="InterPro" id="IPR000719">
    <property type="entry name" value="Prot_kinase_dom"/>
</dbReference>
<evidence type="ECO:0000256" key="5">
    <source>
        <dbReference type="ARBA" id="ARBA00022777"/>
    </source>
</evidence>
<accession>A0A0N4SWU4</accession>
<reference evidence="10 11" key="2">
    <citation type="submission" date="2018-11" db="EMBL/GenBank/DDBJ databases">
        <authorList>
            <consortium name="Pathogen Informatics"/>
        </authorList>
    </citation>
    <scope>NUCLEOTIDE SEQUENCE [LARGE SCALE GENOMIC DNA]</scope>
</reference>
<evidence type="ECO:0000256" key="4">
    <source>
        <dbReference type="ARBA" id="ARBA00022741"/>
    </source>
</evidence>
<dbReference type="InterPro" id="IPR017441">
    <property type="entry name" value="Protein_kinase_ATP_BS"/>
</dbReference>
<dbReference type="Gene3D" id="3.30.200.20">
    <property type="entry name" value="Phosphorylase Kinase, domain 1"/>
    <property type="match status" value="1"/>
</dbReference>
<evidence type="ECO:0000313" key="10">
    <source>
        <dbReference type="EMBL" id="VDN81302.1"/>
    </source>
</evidence>
<comment type="similarity">
    <text evidence="1">Belongs to the protein kinase superfamily. CAMK Ser/Thr protein kinase family.</text>
</comment>
<protein>
    <submittedName>
        <fullName evidence="12">Protein kinase domain-containing protein</fullName>
    </submittedName>
</protein>
<evidence type="ECO:0000256" key="8">
    <source>
        <dbReference type="SAM" id="MobiDB-lite"/>
    </source>
</evidence>
<evidence type="ECO:0000313" key="12">
    <source>
        <dbReference type="WBParaSite" id="BPAG_0000011501-mRNA-1"/>
    </source>
</evidence>
<feature type="compositionally biased region" description="Polar residues" evidence="8">
    <location>
        <begin position="62"/>
        <end position="88"/>
    </location>
</feature>
<dbReference type="EMBL" id="UZAD01000004">
    <property type="protein sequence ID" value="VDN81302.1"/>
    <property type="molecule type" value="Genomic_DNA"/>
</dbReference>
<keyword evidence="11" id="KW-1185">Reference proteome</keyword>
<name>A0A0N4SWU4_BRUPA</name>
<feature type="binding site" evidence="7">
    <location>
        <position position="197"/>
    </location>
    <ligand>
        <name>ATP</name>
        <dbReference type="ChEBI" id="CHEBI:30616"/>
    </ligand>
</feature>
<dbReference type="InterPro" id="IPR050205">
    <property type="entry name" value="CDPK_Ser/Thr_kinases"/>
</dbReference>
<evidence type="ECO:0000313" key="11">
    <source>
        <dbReference type="Proteomes" id="UP000278627"/>
    </source>
</evidence>
<keyword evidence="6 7" id="KW-0067">ATP-binding</keyword>
<feature type="domain" description="Protein kinase" evidence="9">
    <location>
        <begin position="168"/>
        <end position="492"/>
    </location>
</feature>
<feature type="compositionally biased region" description="Basic and acidic residues" evidence="8">
    <location>
        <begin position="33"/>
        <end position="56"/>
    </location>
</feature>
<sequence length="828" mass="93153">MSYIVHMTVIDGDNCETRSFGDGYAPLASDNEEEHRVGEAPHKQNPRREEQTESRIKAQKPTDGSAQNSKEWQRAKNSGSTTTLSTESYGGGRCSSETTTGSSPRDFISGRFSDNPIEGEFDGLSDGESESEEQPAELVPLGMRTYSLSGCKSRYHKKARSHFADFYKLVDDHLGSGAYASVRTGISLATGKEFAIKLIDKHKAGHTRSRVIHEVETFNLCKNHPNIVQLHEWFEDHDRFYLVFEKMRGGPLLDHIQRKKFFTEQEASKVTKDIATALKFLHDRGKFARIAHRDVKPENVLCSDIDRVSPVKLCDLDLASKASPPSSPRLTNVNSEPDLASPVGSAEFMAPEVVDAFVGDALKYDKRCDMWSLGVIVYIMICGYPPFYGECWRENCGWDQGWIYVDLFKFCLKLSADPPSVIRPLTLWLISGLTCNDCQENLFKRIQQGQFDFPAPEWENVSEEAKDLICHLLVKNVRQRFTADEVLKHPWVKNGAPETKLQTPGNLFRNDSTRDVHQMQEHFNVMNRIVAARLSARMEQGEHDSDQSIDGRAVLKRSPEYKIFEDITVDKSPARSVYPKQPYKVVTTKVEATFREQSSSPNGSVPKTAKTNVEKQNNIKKLVIRKAPSYGHSVVQCATPVMHFMNGVSNSGNQYPLHVSEIPLPSPLRYTDRVPLLQTPHVIPPPFHLPPGQIVNMNGMALYPRMLPQPIYPPQQMFHVVSSSYVPNANVRMAPYQATCGSNIFDKVDRRSKLQCNGIMTRTQQQQPMGGQVRRMMVTVRSAANLSGSSCCDNHPPEHLETCQGAMVKQDSKTDLRQCQARETQVNV</sequence>
<evidence type="ECO:0000256" key="6">
    <source>
        <dbReference type="ARBA" id="ARBA00022840"/>
    </source>
</evidence>
<dbReference type="GO" id="GO:0005524">
    <property type="term" value="F:ATP binding"/>
    <property type="evidence" value="ECO:0007669"/>
    <property type="project" value="UniProtKB-UniRule"/>
</dbReference>
<evidence type="ECO:0000256" key="7">
    <source>
        <dbReference type="PROSITE-ProRule" id="PRU10141"/>
    </source>
</evidence>
<feature type="region of interest" description="Disordered" evidence="8">
    <location>
        <begin position="13"/>
        <end position="136"/>
    </location>
</feature>